<feature type="compositionally biased region" description="Polar residues" evidence="1">
    <location>
        <begin position="127"/>
        <end position="137"/>
    </location>
</feature>
<feature type="compositionally biased region" description="Low complexity" evidence="1">
    <location>
        <begin position="75"/>
        <end position="90"/>
    </location>
</feature>
<accession>A0AAE1LAP1</accession>
<evidence type="ECO:0000256" key="1">
    <source>
        <dbReference type="SAM" id="MobiDB-lite"/>
    </source>
</evidence>
<feature type="compositionally biased region" description="Polar residues" evidence="1">
    <location>
        <begin position="145"/>
        <end position="169"/>
    </location>
</feature>
<dbReference type="Proteomes" id="UP001219518">
    <property type="component" value="Unassembled WGS sequence"/>
</dbReference>
<gene>
    <name evidence="2" type="ORF">KUF71_021021</name>
</gene>
<keyword evidence="3" id="KW-1185">Reference proteome</keyword>
<feature type="compositionally biased region" description="Low complexity" evidence="1">
    <location>
        <begin position="170"/>
        <end position="182"/>
    </location>
</feature>
<name>A0AAE1LAP1_9NEOP</name>
<feature type="compositionally biased region" description="Acidic residues" evidence="1">
    <location>
        <begin position="334"/>
        <end position="343"/>
    </location>
</feature>
<reference evidence="2" key="1">
    <citation type="submission" date="2021-07" db="EMBL/GenBank/DDBJ databases">
        <authorList>
            <person name="Catto M.A."/>
            <person name="Jacobson A."/>
            <person name="Kennedy G."/>
            <person name="Labadie P."/>
            <person name="Hunt B.G."/>
            <person name="Srinivasan R."/>
        </authorList>
    </citation>
    <scope>NUCLEOTIDE SEQUENCE</scope>
    <source>
        <strain evidence="2">PL_HMW_Pooled</strain>
        <tissue evidence="2">Head</tissue>
    </source>
</reference>
<feature type="region of interest" description="Disordered" evidence="1">
    <location>
        <begin position="72"/>
        <end position="195"/>
    </location>
</feature>
<organism evidence="2 3">
    <name type="scientific">Frankliniella fusca</name>
    <dbReference type="NCBI Taxonomy" id="407009"/>
    <lineage>
        <taxon>Eukaryota</taxon>
        <taxon>Metazoa</taxon>
        <taxon>Ecdysozoa</taxon>
        <taxon>Arthropoda</taxon>
        <taxon>Hexapoda</taxon>
        <taxon>Insecta</taxon>
        <taxon>Pterygota</taxon>
        <taxon>Neoptera</taxon>
        <taxon>Paraneoptera</taxon>
        <taxon>Thysanoptera</taxon>
        <taxon>Terebrantia</taxon>
        <taxon>Thripoidea</taxon>
        <taxon>Thripidae</taxon>
        <taxon>Frankliniella</taxon>
    </lineage>
</organism>
<reference evidence="2" key="2">
    <citation type="journal article" date="2023" name="BMC Genomics">
        <title>Pest status, molecular evolution, and epigenetic factors derived from the genome assembly of Frankliniella fusca, a thysanopteran phytovirus vector.</title>
        <authorList>
            <person name="Catto M.A."/>
            <person name="Labadie P.E."/>
            <person name="Jacobson A.L."/>
            <person name="Kennedy G.G."/>
            <person name="Srinivasan R."/>
            <person name="Hunt B.G."/>
        </authorList>
    </citation>
    <scope>NUCLEOTIDE SEQUENCE</scope>
    <source>
        <strain evidence="2">PL_HMW_Pooled</strain>
    </source>
</reference>
<evidence type="ECO:0000313" key="3">
    <source>
        <dbReference type="Proteomes" id="UP001219518"/>
    </source>
</evidence>
<feature type="region of interest" description="Disordered" evidence="1">
    <location>
        <begin position="324"/>
        <end position="346"/>
    </location>
</feature>
<protein>
    <submittedName>
        <fullName evidence="2">Variant surface antigen A</fullName>
    </submittedName>
</protein>
<proteinExistence type="predicted"/>
<comment type="caution">
    <text evidence="2">The sequence shown here is derived from an EMBL/GenBank/DDBJ whole genome shotgun (WGS) entry which is preliminary data.</text>
</comment>
<sequence length="1467" mass="167338">MEELPISNAVELLIKWNFSEETQLAILNAQIELDKFLNLGLTELRAYVPDDAERLRLITSIFKYKRDQLAAGAQSADNSNNVSNPNSSSDSDFDPDQFLNKDNSKDSSSSDSDEPLAIVRRKKKNGSSKGLSITSTPSRKEDTTGSETPLTQNAETASTSTLDKNTSQISATSTPKTTKSKAGGQSTEEDTTPRRLKSILTKNQLQNFASSLFIYDLKQYLSSSKTRSAVFSGNYKNGVLIESNRRLLVKILAEYLLDITTSPAPDDYIILREKIYEVFPNEPEGIYYKAPRETGNHQALAKGKLFDKVRNSISKLIKNEALTSRRKRKPASSDSEDVLETEESNTTPEVQAALLFLKRSREITPDVEQKWELTAEFRLKELIRSVRSVKRSKGKQKKTNIIVDKAAEYLKEYKVLNQPRGHVLVISDFKHLYPDHCENLFSSWPAVQRQIHQVALRSQIKDPTGTELLGYLKQSDNDDDEFTLDDDCRDAVILQLLSSLCPATARVVVGKQSFKPSVIEARDAFICHTTVGADLEPLLERRRKRMADLNAPLQPYIILLGETRANINAVYVAFDRTLYKLSCVLQALDTCFKLFHACQMSYPPEANHLWHLFHLYVYKLKHEPEVDGEVPMSTSVFISSLSSFSKSLVCHLRIQHSVLSISKFTCKFEGSCIREFDRLKYYEKHLSSHKCAKSSAVPVNRLKPTEQQVGNSSVCIDAFETNDFMDESTNLGPDQVLEESEDWFDPVSFFTAVNNAVTKTLAELYSKDNFCRSQVQEVVDCAKELICNSFIEILQEPVIKALKKAKSDDVQNINCYFDIFRGMFDDVDTEFKRINYFTSKDAYIAPTKYVVGTANMHRNVKGVIVLEPTPLTGAFIAPSKTLKKFLELPGVFAQIISYMNDLEKESDVMENIIQGTLWKNDIKPKFADKIVFPINLSYDDFETNKDLGSHTVVHKLGACHVQIASLPPIFQSVLENLFLCVLFYCSDKAFGLEEIFYPLLEDLKSLESQGIEVTIDNEVKRVYFALCLILGDNLGMNTILGLVECFRANYFCSICKVHREVTEHLCVERADKIRTAANYESDCRRNDFTSTGIKTRCIWNDLECFSITNNIYADIMHDVIEGVGDYDMCFIIEVLVLKKKYFTWEELNDLVQGFFYGEQEFGNKPPLITKEHVMEKESLGFSATEMLCFIRFFSLMVGFKVTDKNSSIWTLYLNLRELVDLLFAPTFARSDIERLNDLIRVHHESYLSLSGRPLRLKFHKLLHYGRIIHKIGPLKPIWAMRWEAKYKEYRQSANVTSCRKHIAYTLAVKQSLKTCSRFLCKKGLERRFSFSALCQTIPVNSLDDYVNFECKLPPEEKNAQWTIAKWVKVDGTLYKPGMVIIFGLSDLFPQFGTIETISVTDHRVARFLVRELKTLAFDSLLHAYHVQEDESWQAWNFVEQVHLICHTPAHKRLCGDGKTYVMLRYPI</sequence>
<evidence type="ECO:0000313" key="2">
    <source>
        <dbReference type="EMBL" id="KAK3911212.1"/>
    </source>
</evidence>
<dbReference type="EMBL" id="JAHWGI010000252">
    <property type="protein sequence ID" value="KAK3911212.1"/>
    <property type="molecule type" value="Genomic_DNA"/>
</dbReference>